<dbReference type="GO" id="GO:0046872">
    <property type="term" value="F:metal ion binding"/>
    <property type="evidence" value="ECO:0007669"/>
    <property type="project" value="UniProtKB-KW"/>
</dbReference>
<dbReference type="AlphaFoldDB" id="A0A8J7RMX2"/>
<keyword evidence="4" id="KW-0862">Zinc</keyword>
<feature type="domain" description="MPN" evidence="6">
    <location>
        <begin position="30"/>
        <end position="155"/>
    </location>
</feature>
<dbReference type="PROSITE" id="PS01302">
    <property type="entry name" value="UPF0758"/>
    <property type="match status" value="1"/>
</dbReference>
<organism evidence="7 8">
    <name type="scientific">Natronogracilivirga saccharolytica</name>
    <dbReference type="NCBI Taxonomy" id="2812953"/>
    <lineage>
        <taxon>Bacteria</taxon>
        <taxon>Pseudomonadati</taxon>
        <taxon>Balneolota</taxon>
        <taxon>Balneolia</taxon>
        <taxon>Balneolales</taxon>
        <taxon>Cyclonatronaceae</taxon>
        <taxon>Natronogracilivirga</taxon>
    </lineage>
</organism>
<keyword evidence="8" id="KW-1185">Reference proteome</keyword>
<evidence type="ECO:0000313" key="7">
    <source>
        <dbReference type="EMBL" id="MBP3192978.1"/>
    </source>
</evidence>
<keyword evidence="3" id="KW-0378">Hydrolase</keyword>
<accession>A0A8J7RMX2</accession>
<dbReference type="GO" id="GO:0008237">
    <property type="term" value="F:metallopeptidase activity"/>
    <property type="evidence" value="ECO:0007669"/>
    <property type="project" value="UniProtKB-KW"/>
</dbReference>
<name>A0A8J7RMX2_9BACT</name>
<keyword evidence="5" id="KW-0482">Metalloprotease</keyword>
<evidence type="ECO:0000256" key="3">
    <source>
        <dbReference type="ARBA" id="ARBA00022801"/>
    </source>
</evidence>
<dbReference type="InterPro" id="IPR025657">
    <property type="entry name" value="RadC_JAB"/>
</dbReference>
<dbReference type="InterPro" id="IPR037518">
    <property type="entry name" value="MPN"/>
</dbReference>
<dbReference type="PANTHER" id="PTHR30471">
    <property type="entry name" value="DNA REPAIR PROTEIN RADC"/>
    <property type="match status" value="1"/>
</dbReference>
<dbReference type="Proteomes" id="UP000673975">
    <property type="component" value="Unassembled WGS sequence"/>
</dbReference>
<dbReference type="EMBL" id="JAFIDN010000007">
    <property type="protein sequence ID" value="MBP3192978.1"/>
    <property type="molecule type" value="Genomic_DNA"/>
</dbReference>
<dbReference type="InterPro" id="IPR020891">
    <property type="entry name" value="UPF0758_CS"/>
</dbReference>
<dbReference type="RefSeq" id="WP_210512182.1">
    <property type="nucleotide sequence ID" value="NZ_JAFIDN010000007.1"/>
</dbReference>
<reference evidence="7" key="1">
    <citation type="submission" date="2021-02" db="EMBL/GenBank/DDBJ databases">
        <title>Natronogracilivirga saccharolytica gen. nov. sp. nov. a new anaerobic, haloalkiliphilic carbohydrate-fermenting bacterium from soda lake and proposing of Cyclonatronumiaceae fam. nov. in the phylum Balneolaeota.</title>
        <authorList>
            <person name="Zhilina T.N."/>
            <person name="Sorokin D.Y."/>
            <person name="Zavarzina D.G."/>
            <person name="Toshchakov S.V."/>
            <person name="Kublanov I.V."/>
        </authorList>
    </citation>
    <scope>NUCLEOTIDE SEQUENCE</scope>
    <source>
        <strain evidence="7">Z-1702</strain>
    </source>
</reference>
<dbReference type="PANTHER" id="PTHR30471:SF3">
    <property type="entry name" value="UPF0758 PROTEIN YEES-RELATED"/>
    <property type="match status" value="1"/>
</dbReference>
<evidence type="ECO:0000313" key="8">
    <source>
        <dbReference type="Proteomes" id="UP000673975"/>
    </source>
</evidence>
<keyword evidence="1" id="KW-0645">Protease</keyword>
<sequence>MQKNPSLESPELAEVQLTYRSKRNPMTQPQIRDPQSAAEYFREIWDDSTIELSEEFMLLLLNPSKRVLGWAKIAKGSGTACIVDPAQVFKFALLANANSIIVCHNHPSGNLRISNADKAITTKIVEAGKNLDIHLDDHLILTRWDYTSFSQQGLL</sequence>
<dbReference type="Gene3D" id="3.40.140.10">
    <property type="entry name" value="Cytidine Deaminase, domain 2"/>
    <property type="match status" value="1"/>
</dbReference>
<protein>
    <submittedName>
        <fullName evidence="7">JAB domain-containing protein</fullName>
    </submittedName>
</protein>
<evidence type="ECO:0000256" key="1">
    <source>
        <dbReference type="ARBA" id="ARBA00022670"/>
    </source>
</evidence>
<evidence type="ECO:0000259" key="6">
    <source>
        <dbReference type="PROSITE" id="PS50249"/>
    </source>
</evidence>
<keyword evidence="2" id="KW-0479">Metal-binding</keyword>
<dbReference type="InterPro" id="IPR001405">
    <property type="entry name" value="UPF0758"/>
</dbReference>
<evidence type="ECO:0000256" key="4">
    <source>
        <dbReference type="ARBA" id="ARBA00022833"/>
    </source>
</evidence>
<proteinExistence type="predicted"/>
<gene>
    <name evidence="7" type="ORF">NATSA_09920</name>
</gene>
<comment type="caution">
    <text evidence="7">The sequence shown here is derived from an EMBL/GenBank/DDBJ whole genome shotgun (WGS) entry which is preliminary data.</text>
</comment>
<evidence type="ECO:0000256" key="2">
    <source>
        <dbReference type="ARBA" id="ARBA00022723"/>
    </source>
</evidence>
<dbReference type="PROSITE" id="PS50249">
    <property type="entry name" value="MPN"/>
    <property type="match status" value="1"/>
</dbReference>
<dbReference type="GO" id="GO:0006508">
    <property type="term" value="P:proteolysis"/>
    <property type="evidence" value="ECO:0007669"/>
    <property type="project" value="UniProtKB-KW"/>
</dbReference>
<dbReference type="Pfam" id="PF04002">
    <property type="entry name" value="RadC"/>
    <property type="match status" value="1"/>
</dbReference>
<dbReference type="CDD" id="cd08071">
    <property type="entry name" value="MPN_DUF2466"/>
    <property type="match status" value="1"/>
</dbReference>
<evidence type="ECO:0000256" key="5">
    <source>
        <dbReference type="ARBA" id="ARBA00023049"/>
    </source>
</evidence>